<gene>
    <name evidence="12" type="primary">malQ</name>
    <name evidence="12" type="ORF">CJ199_02255</name>
</gene>
<evidence type="ECO:0000256" key="4">
    <source>
        <dbReference type="ARBA" id="ARBA00020295"/>
    </source>
</evidence>
<comment type="catalytic activity">
    <reaction evidence="1 10">
        <text>Transfers a segment of a (1-&gt;4)-alpha-D-glucan to a new position in an acceptor, which may be glucose or a (1-&gt;4)-alpha-D-glucan.</text>
        <dbReference type="EC" id="2.4.1.25"/>
    </reaction>
</comment>
<dbReference type="NCBIfam" id="TIGR00217">
    <property type="entry name" value="malQ"/>
    <property type="match status" value="1"/>
</dbReference>
<dbReference type="EC" id="2.4.1.25" evidence="3 10"/>
<evidence type="ECO:0000256" key="9">
    <source>
        <dbReference type="ARBA" id="ARBA00031501"/>
    </source>
</evidence>
<dbReference type="EMBL" id="PNHK01000001">
    <property type="protein sequence ID" value="PMD06217.1"/>
    <property type="molecule type" value="Genomic_DNA"/>
</dbReference>
<evidence type="ECO:0000313" key="13">
    <source>
        <dbReference type="Proteomes" id="UP000235598"/>
    </source>
</evidence>
<dbReference type="InterPro" id="IPR003385">
    <property type="entry name" value="Glyco_hydro_77"/>
</dbReference>
<sequence>MAVDPAVLREFASELGIRTEYYGSDGAFKSVPHETLQAVVKSFGYPVESNQDVDAARTQRTLAYWQRTLPPVTVTRDDREDTIPVHVPHGTSVHVDMLFEDGGGQALTQVEDNTPPFDTGAEVVGQARFLLPAGLPLGWHTLVAHTEKGEAHAQVVVTPARLTTSDVVSRRRGVGVHAQLYSVRSERSWGLGDIADLRDLSAILGARYGADFVQINPLHATAPAPPVEASPYLPSSRRFFAALYVRVEDIPEFAQAPESVRQRVRELHQQFASVNRLNKLLDRNRVLTAKLEALELLFAVPRTPARKALFDAYRRAEGAGLAEFARWCAEEAGRRQPGDAVMADPEFHAWVQWIIDEQLMHAQSAATAAGMRIGIMHDLAVGVEQSGADAWMHRNVLAEGVSVGAPADQYNELGQDWSQSPWHPERMVQHCYRPWRDMLRTLMRHAGGLRVDHILGLFRLWWIPRGNTALNGAYVTYDHEALVGILALEAQRSGTVVVGEDLGTFEPWIQDYLQERGILGTSVLWFERDGGTPRAPQHYRRACLATVNTHDLAPVRGYVDCSHVKVREQLGLLTRSAHEELADEKQAIDAVVEVATEVGCCGPDGAGDTDDLVVGLHRYIARTPAVLVAAGLADCVGERRMQNQPGTSTEYPNWKLPLADSKGRVVLVDDLVGQPLLGRIMDALSE</sequence>
<keyword evidence="6 10" id="KW-0808">Transferase</keyword>
<evidence type="ECO:0000256" key="8">
    <source>
        <dbReference type="ARBA" id="ARBA00031423"/>
    </source>
</evidence>
<name>A0A2N6VQ34_9MICO</name>
<keyword evidence="7 10" id="KW-0119">Carbohydrate metabolism</keyword>
<dbReference type="InterPro" id="IPR048458">
    <property type="entry name" value="MalQ_N"/>
</dbReference>
<dbReference type="GO" id="GO:0005975">
    <property type="term" value="P:carbohydrate metabolic process"/>
    <property type="evidence" value="ECO:0007669"/>
    <property type="project" value="InterPro"/>
</dbReference>
<evidence type="ECO:0000259" key="11">
    <source>
        <dbReference type="Pfam" id="PF21226"/>
    </source>
</evidence>
<comment type="caution">
    <text evidence="12">The sequence shown here is derived from an EMBL/GenBank/DDBJ whole genome shotgun (WGS) entry which is preliminary data.</text>
</comment>
<dbReference type="Proteomes" id="UP000235598">
    <property type="component" value="Unassembled WGS sequence"/>
</dbReference>
<dbReference type="Gene3D" id="3.20.20.80">
    <property type="entry name" value="Glycosidases"/>
    <property type="match status" value="1"/>
</dbReference>
<evidence type="ECO:0000256" key="3">
    <source>
        <dbReference type="ARBA" id="ARBA00012560"/>
    </source>
</evidence>
<dbReference type="OrthoDB" id="9811841at2"/>
<organism evidence="12 13">
    <name type="scientific">Brevibacterium paucivorans</name>
    <dbReference type="NCBI Taxonomy" id="170994"/>
    <lineage>
        <taxon>Bacteria</taxon>
        <taxon>Bacillati</taxon>
        <taxon>Actinomycetota</taxon>
        <taxon>Actinomycetes</taxon>
        <taxon>Micrococcales</taxon>
        <taxon>Brevibacteriaceae</taxon>
        <taxon>Brevibacterium</taxon>
    </lineage>
</organism>
<dbReference type="Pfam" id="PF21226">
    <property type="entry name" value="MalQ_N"/>
    <property type="match status" value="1"/>
</dbReference>
<dbReference type="GO" id="GO:0004134">
    <property type="term" value="F:4-alpha-glucanotransferase activity"/>
    <property type="evidence" value="ECO:0007669"/>
    <property type="project" value="UniProtKB-EC"/>
</dbReference>
<dbReference type="PANTHER" id="PTHR32438:SF5">
    <property type="entry name" value="4-ALPHA-GLUCANOTRANSFERASE DPE1, CHLOROPLASTIC_AMYLOPLASTIC"/>
    <property type="match status" value="1"/>
</dbReference>
<dbReference type="RefSeq" id="WP_102237869.1">
    <property type="nucleotide sequence ID" value="NZ_PNHK01000001.1"/>
</dbReference>
<keyword evidence="5 10" id="KW-0328">Glycosyltransferase</keyword>
<dbReference type="InterPro" id="IPR017853">
    <property type="entry name" value="GH"/>
</dbReference>
<evidence type="ECO:0000256" key="2">
    <source>
        <dbReference type="ARBA" id="ARBA00005684"/>
    </source>
</evidence>
<dbReference type="SUPFAM" id="SSF51445">
    <property type="entry name" value="(Trans)glycosidases"/>
    <property type="match status" value="1"/>
</dbReference>
<feature type="domain" description="MalQ N-terminal beta-sandwich" evidence="11">
    <location>
        <begin position="69"/>
        <end position="159"/>
    </location>
</feature>
<comment type="similarity">
    <text evidence="2 10">Belongs to the disproportionating enzyme family.</text>
</comment>
<evidence type="ECO:0000256" key="7">
    <source>
        <dbReference type="ARBA" id="ARBA00023277"/>
    </source>
</evidence>
<evidence type="ECO:0000256" key="5">
    <source>
        <dbReference type="ARBA" id="ARBA00022676"/>
    </source>
</evidence>
<dbReference type="PANTHER" id="PTHR32438">
    <property type="entry name" value="4-ALPHA-GLUCANOTRANSFERASE DPE1, CHLOROPLASTIC/AMYLOPLASTIC"/>
    <property type="match status" value="1"/>
</dbReference>
<proteinExistence type="inferred from homology"/>
<evidence type="ECO:0000256" key="10">
    <source>
        <dbReference type="RuleBase" id="RU361207"/>
    </source>
</evidence>
<dbReference type="Pfam" id="PF02446">
    <property type="entry name" value="Glyco_hydro_77"/>
    <property type="match status" value="1"/>
</dbReference>
<reference evidence="12 13" key="1">
    <citation type="submission" date="2017-09" db="EMBL/GenBank/DDBJ databases">
        <title>Bacterial strain isolated from the female urinary microbiota.</title>
        <authorList>
            <person name="Thomas-White K."/>
            <person name="Kumar N."/>
            <person name="Forster S."/>
            <person name="Putonti C."/>
            <person name="Lawley T."/>
            <person name="Wolfe A.J."/>
        </authorList>
    </citation>
    <scope>NUCLEOTIDE SEQUENCE [LARGE SCALE GENOMIC DNA]</scope>
    <source>
        <strain evidence="12 13">UMB1301</strain>
    </source>
</reference>
<evidence type="ECO:0000313" key="12">
    <source>
        <dbReference type="EMBL" id="PMD06217.1"/>
    </source>
</evidence>
<evidence type="ECO:0000256" key="1">
    <source>
        <dbReference type="ARBA" id="ARBA00000439"/>
    </source>
</evidence>
<evidence type="ECO:0000256" key="6">
    <source>
        <dbReference type="ARBA" id="ARBA00022679"/>
    </source>
</evidence>
<accession>A0A2N6VQ34</accession>
<protein>
    <recommendedName>
        <fullName evidence="4 10">4-alpha-glucanotransferase</fullName>
        <ecNumber evidence="3 10">2.4.1.25</ecNumber>
    </recommendedName>
    <alternativeName>
        <fullName evidence="8 10">Amylomaltase</fullName>
    </alternativeName>
    <alternativeName>
        <fullName evidence="9 10">Disproportionating enzyme</fullName>
    </alternativeName>
</protein>
<dbReference type="AlphaFoldDB" id="A0A2N6VQ34"/>